<evidence type="ECO:0000313" key="1">
    <source>
        <dbReference type="EMBL" id="KAF7381601.1"/>
    </source>
</evidence>
<organism evidence="1 2">
    <name type="scientific">Vespula vulgaris</name>
    <name type="common">Yellow jacket</name>
    <name type="synonym">Wasp</name>
    <dbReference type="NCBI Taxonomy" id="7454"/>
    <lineage>
        <taxon>Eukaryota</taxon>
        <taxon>Metazoa</taxon>
        <taxon>Ecdysozoa</taxon>
        <taxon>Arthropoda</taxon>
        <taxon>Hexapoda</taxon>
        <taxon>Insecta</taxon>
        <taxon>Pterygota</taxon>
        <taxon>Neoptera</taxon>
        <taxon>Endopterygota</taxon>
        <taxon>Hymenoptera</taxon>
        <taxon>Apocrita</taxon>
        <taxon>Aculeata</taxon>
        <taxon>Vespoidea</taxon>
        <taxon>Vespidae</taxon>
        <taxon>Vespinae</taxon>
        <taxon>Vespula</taxon>
    </lineage>
</organism>
<gene>
    <name evidence="1" type="ORF">HZH66_013995</name>
</gene>
<evidence type="ECO:0000313" key="2">
    <source>
        <dbReference type="Proteomes" id="UP000614350"/>
    </source>
</evidence>
<reference evidence="1" key="1">
    <citation type="journal article" date="2020" name="G3 (Bethesda)">
        <title>High-Quality Assemblies for Three Invasive Social Wasps from the &lt;i&gt;Vespula&lt;/i&gt; Genus.</title>
        <authorList>
            <person name="Harrop T.W.R."/>
            <person name="Guhlin J."/>
            <person name="McLaughlin G.M."/>
            <person name="Permina E."/>
            <person name="Stockwell P."/>
            <person name="Gilligan J."/>
            <person name="Le Lec M.F."/>
            <person name="Gruber M.A.M."/>
            <person name="Quinn O."/>
            <person name="Lovegrove M."/>
            <person name="Duncan E.J."/>
            <person name="Remnant E.J."/>
            <person name="Van Eeckhoven J."/>
            <person name="Graham B."/>
            <person name="Knapp R.A."/>
            <person name="Langford K.W."/>
            <person name="Kronenberg Z."/>
            <person name="Press M.O."/>
            <person name="Eacker S.M."/>
            <person name="Wilson-Rankin E.E."/>
            <person name="Purcell J."/>
            <person name="Lester P.J."/>
            <person name="Dearden P.K."/>
        </authorList>
    </citation>
    <scope>NUCLEOTIDE SEQUENCE</scope>
    <source>
        <strain evidence="1">Marl-1</strain>
    </source>
</reference>
<accession>A0A834J9S2</accession>
<dbReference type="Proteomes" id="UP000614350">
    <property type="component" value="Unassembled WGS sequence"/>
</dbReference>
<proteinExistence type="predicted"/>
<comment type="caution">
    <text evidence="1">The sequence shown here is derived from an EMBL/GenBank/DDBJ whole genome shotgun (WGS) entry which is preliminary data.</text>
</comment>
<keyword evidence="2" id="KW-1185">Reference proteome</keyword>
<dbReference type="AlphaFoldDB" id="A0A834J9S2"/>
<dbReference type="EMBL" id="JACSEA010000020">
    <property type="protein sequence ID" value="KAF7381601.1"/>
    <property type="molecule type" value="Genomic_DNA"/>
</dbReference>
<sequence length="166" mass="19363">MTFRDVKDALEIYSGDKVSNLSFCQSINMTIYRNREYTDMILTLGVCGGNASTAANYYQVRHPNRQANIEVAFNKEPCVWKKYSRTQNKLTINVKNLFLRHNVSVTTIIRVLHEQEMYPYHFTRNHNLCSYTTSLGTPCEIEGIQTTKQISQYYTRFIRKISDLVL</sequence>
<protein>
    <submittedName>
        <fullName evidence="1">Uncharacterized protein</fullName>
    </submittedName>
</protein>
<name>A0A834J9S2_VESVU</name>